<reference evidence="6 7" key="1">
    <citation type="submission" date="2017-08" db="EMBL/GenBank/DDBJ databases">
        <title>USMARCv1.0.</title>
        <authorList>
            <person name="Hannum G.I."/>
            <person name="Koren S."/>
            <person name="Schroeder S.G."/>
            <person name="Chin S.C."/>
            <person name="Nonneman D.J."/>
            <person name="Becker S.A."/>
            <person name="Rosen B.D."/>
            <person name="Bickhart D.M."/>
            <person name="Putnam N.H."/>
            <person name="Green R.E."/>
            <person name="Tuggle C.K."/>
            <person name="Liu H."/>
            <person name="Rohrer G.A."/>
            <person name="Warr A."/>
            <person name="Hall R."/>
            <person name="Kim K."/>
            <person name="Hume D.A."/>
            <person name="Talbot R."/>
            <person name="Chow W."/>
            <person name="Howe K."/>
            <person name="Schwartz A.S."/>
            <person name="Watson M."/>
            <person name="Archibald A.L."/>
            <person name="Phillippy A.M."/>
            <person name="Smith T.P.L."/>
        </authorList>
    </citation>
    <scope>NUCLEOTIDE SEQUENCE [LARGE SCALE GENOMIC DNA]</scope>
</reference>
<reference evidence="6" key="2">
    <citation type="submission" date="2025-08" db="UniProtKB">
        <authorList>
            <consortium name="Ensembl"/>
        </authorList>
    </citation>
    <scope>IDENTIFICATION</scope>
</reference>
<dbReference type="PANTHER" id="PTHR44337:SF20">
    <property type="entry name" value="CARCINOEMBRYONIC ANTIGEN-RELATED CELL ADHESION MOLECULE 5-RELATED"/>
    <property type="match status" value="1"/>
</dbReference>
<dbReference type="SMART" id="SM00408">
    <property type="entry name" value="IGc2"/>
    <property type="match status" value="3"/>
</dbReference>
<dbReference type="InterPro" id="IPR052598">
    <property type="entry name" value="IgSF_CEA-related"/>
</dbReference>
<keyword evidence="1" id="KW-0732">Signal</keyword>
<dbReference type="SMART" id="SM00409">
    <property type="entry name" value="IG"/>
    <property type="match status" value="3"/>
</dbReference>
<evidence type="ECO:0000313" key="7">
    <source>
        <dbReference type="Proteomes" id="UP000314985"/>
    </source>
</evidence>
<evidence type="ECO:0000256" key="3">
    <source>
        <dbReference type="ARBA" id="ARBA00023180"/>
    </source>
</evidence>
<feature type="domain" description="Ig-like" evidence="5">
    <location>
        <begin position="1"/>
        <end position="75"/>
    </location>
</feature>
<dbReference type="PANTHER" id="PTHR44337">
    <property type="entry name" value="CARCINOEMBRYONIC ANTIGEN-RELATED CELL ADHESION MOLECULE 8"/>
    <property type="match status" value="1"/>
</dbReference>
<dbReference type="InterPro" id="IPR003598">
    <property type="entry name" value="Ig_sub2"/>
</dbReference>
<dbReference type="Proteomes" id="UP000314985">
    <property type="component" value="Chromosome 6"/>
</dbReference>
<keyword evidence="3" id="KW-0325">Glycoprotein</keyword>
<dbReference type="Pfam" id="PF07679">
    <property type="entry name" value="I-set"/>
    <property type="match status" value="1"/>
</dbReference>
<dbReference type="Pfam" id="PF13895">
    <property type="entry name" value="Ig_2"/>
    <property type="match status" value="2"/>
</dbReference>
<evidence type="ECO:0000256" key="1">
    <source>
        <dbReference type="ARBA" id="ARBA00022729"/>
    </source>
</evidence>
<feature type="domain" description="Ig-like" evidence="5">
    <location>
        <begin position="102"/>
        <end position="154"/>
    </location>
</feature>
<dbReference type="InterPro" id="IPR007110">
    <property type="entry name" value="Ig-like_dom"/>
</dbReference>
<accession>A0A4X1VX93</accession>
<sequence>MTSPDPDFVIGSNLTLICLADSQPPAQYTWIISGVPGPKGQTLFIPSLSRAHSGIYTCKASNSISGLHSSDSTLLPLPNFPTETLLQPNVSANNLAPEEHWPSLRWYVNGQSIFPGGHMELSSDHRMLTLHNISRNDTGHYQCESRNSAASSISDPVLVKVIYGPDLPVVNPPDPEVRAGAALTLSCFADSNPPAQYRWEVDGKPGPATQHLVIAEVSLDQEGRYTCKASNSITHLSSRHLTEREVLWLCPFCRRTSQGSMRFSLPLKVPQLASGVAELEPISVWPRAWVLTSSALRIP</sequence>
<organism evidence="6 7">
    <name type="scientific">Sus scrofa</name>
    <name type="common">Pig</name>
    <dbReference type="NCBI Taxonomy" id="9823"/>
    <lineage>
        <taxon>Eukaryota</taxon>
        <taxon>Metazoa</taxon>
        <taxon>Chordata</taxon>
        <taxon>Craniata</taxon>
        <taxon>Vertebrata</taxon>
        <taxon>Euteleostomi</taxon>
        <taxon>Mammalia</taxon>
        <taxon>Eutheria</taxon>
        <taxon>Laurasiatheria</taxon>
        <taxon>Artiodactyla</taxon>
        <taxon>Suina</taxon>
        <taxon>Suidae</taxon>
        <taxon>Sus</taxon>
    </lineage>
</organism>
<name>A0A4X1VX93_PIG</name>
<protein>
    <recommendedName>
        <fullName evidence="5">Ig-like domain-containing protein</fullName>
    </recommendedName>
</protein>
<keyword evidence="2" id="KW-1015">Disulfide bond</keyword>
<feature type="domain" description="Ig-like" evidence="5">
    <location>
        <begin position="165"/>
        <end position="242"/>
    </location>
</feature>
<dbReference type="AlphaFoldDB" id="A0A4X1VX93"/>
<dbReference type="SUPFAM" id="SSF48726">
    <property type="entry name" value="Immunoglobulin"/>
    <property type="match status" value="3"/>
</dbReference>
<evidence type="ECO:0000256" key="2">
    <source>
        <dbReference type="ARBA" id="ARBA00023157"/>
    </source>
</evidence>
<dbReference type="InterPro" id="IPR003599">
    <property type="entry name" value="Ig_sub"/>
</dbReference>
<evidence type="ECO:0000259" key="5">
    <source>
        <dbReference type="PROSITE" id="PS50835"/>
    </source>
</evidence>
<evidence type="ECO:0000313" key="6">
    <source>
        <dbReference type="Ensembl" id="ENSSSCP00070048416.1"/>
    </source>
</evidence>
<keyword evidence="4" id="KW-0393">Immunoglobulin domain</keyword>
<dbReference type="InterPro" id="IPR013783">
    <property type="entry name" value="Ig-like_fold"/>
</dbReference>
<evidence type="ECO:0000256" key="4">
    <source>
        <dbReference type="ARBA" id="ARBA00023319"/>
    </source>
</evidence>
<dbReference type="Gene3D" id="2.60.40.10">
    <property type="entry name" value="Immunoglobulins"/>
    <property type="match status" value="3"/>
</dbReference>
<dbReference type="Ensembl" id="ENSSSCT00070056971.1">
    <property type="protein sequence ID" value="ENSSSCP00070048416.1"/>
    <property type="gene ID" value="ENSSSCG00070028414.1"/>
</dbReference>
<dbReference type="InterPro" id="IPR036179">
    <property type="entry name" value="Ig-like_dom_sf"/>
</dbReference>
<proteinExistence type="predicted"/>
<dbReference type="InterPro" id="IPR013098">
    <property type="entry name" value="Ig_I-set"/>
</dbReference>
<dbReference type="PROSITE" id="PS50835">
    <property type="entry name" value="IG_LIKE"/>
    <property type="match status" value="3"/>
</dbReference>